<keyword evidence="11 16" id="KW-0727">SH2 domain</keyword>
<comment type="similarity">
    <text evidence="19">Belongs to the protein kinase superfamily. Tyr protein kinase family.</text>
</comment>
<evidence type="ECO:0000256" key="15">
    <source>
        <dbReference type="ARBA" id="ARBA00051245"/>
    </source>
</evidence>
<comment type="catalytic activity">
    <reaction evidence="15 19">
        <text>L-tyrosyl-[protein] + ATP = O-phospho-L-tyrosyl-[protein] + ADP + H(+)</text>
        <dbReference type="Rhea" id="RHEA:10596"/>
        <dbReference type="Rhea" id="RHEA-COMP:10136"/>
        <dbReference type="Rhea" id="RHEA-COMP:20101"/>
        <dbReference type="ChEBI" id="CHEBI:15378"/>
        <dbReference type="ChEBI" id="CHEBI:30616"/>
        <dbReference type="ChEBI" id="CHEBI:46858"/>
        <dbReference type="ChEBI" id="CHEBI:61978"/>
        <dbReference type="ChEBI" id="CHEBI:456216"/>
        <dbReference type="EC" id="2.7.10.2"/>
    </reaction>
</comment>
<evidence type="ECO:0000256" key="12">
    <source>
        <dbReference type="ARBA" id="ARBA00023137"/>
    </source>
</evidence>
<protein>
    <recommendedName>
        <fullName evidence="19">Tyrosine-protein kinase</fullName>
        <ecNumber evidence="19">2.7.10.2</ecNumber>
    </recommendedName>
</protein>
<dbReference type="InterPro" id="IPR036028">
    <property type="entry name" value="SH3-like_dom_sf"/>
</dbReference>
<dbReference type="InterPro" id="IPR036860">
    <property type="entry name" value="SH2_dom_sf"/>
</dbReference>
<dbReference type="InterPro" id="IPR000980">
    <property type="entry name" value="SH2"/>
</dbReference>
<dbReference type="FunFam" id="2.30.30.40:FF:000229">
    <property type="entry name" value="Tyrosine-protein kinase"/>
    <property type="match status" value="1"/>
</dbReference>
<dbReference type="InterPro" id="IPR001245">
    <property type="entry name" value="Ser-Thr/Tyr_kinase_cat_dom"/>
</dbReference>
<dbReference type="PANTHER" id="PTHR24418">
    <property type="entry name" value="TYROSINE-PROTEIN KINASE"/>
    <property type="match status" value="1"/>
</dbReference>
<dbReference type="SUPFAM" id="SSF55550">
    <property type="entry name" value="SH2 domain"/>
    <property type="match status" value="1"/>
</dbReference>
<gene>
    <name evidence="23" type="ORF">DPX16_20875</name>
</gene>
<dbReference type="EC" id="2.7.10.2" evidence="19"/>
<feature type="domain" description="Protein kinase" evidence="22">
    <location>
        <begin position="248"/>
        <end position="500"/>
    </location>
</feature>
<evidence type="ECO:0000256" key="5">
    <source>
        <dbReference type="ARBA" id="ARBA00022553"/>
    </source>
</evidence>
<dbReference type="FunFam" id="1.10.510.10:FF:000399">
    <property type="entry name" value="Tyrosine-protein kinase"/>
    <property type="match status" value="1"/>
</dbReference>
<evidence type="ECO:0000256" key="2">
    <source>
        <dbReference type="ARBA" id="ARBA00004496"/>
    </source>
</evidence>
<evidence type="ECO:0000256" key="9">
    <source>
        <dbReference type="ARBA" id="ARBA00022777"/>
    </source>
</evidence>
<dbReference type="SMART" id="SM00252">
    <property type="entry name" value="SH2"/>
    <property type="match status" value="1"/>
</dbReference>
<dbReference type="InterPro" id="IPR001452">
    <property type="entry name" value="SH3_domain"/>
</dbReference>
<feature type="domain" description="SH2" evidence="20">
    <location>
        <begin position="132"/>
        <end position="223"/>
    </location>
</feature>
<evidence type="ECO:0000256" key="18">
    <source>
        <dbReference type="PROSITE-ProRule" id="PRU10141"/>
    </source>
</evidence>
<dbReference type="GO" id="GO:0005737">
    <property type="term" value="C:cytoplasm"/>
    <property type="evidence" value="ECO:0007669"/>
    <property type="project" value="UniProtKB-SubCell"/>
</dbReference>
<dbReference type="GO" id="GO:0004715">
    <property type="term" value="F:non-membrane spanning protein tyrosine kinase activity"/>
    <property type="evidence" value="ECO:0007669"/>
    <property type="project" value="UniProtKB-EC"/>
</dbReference>
<dbReference type="PROSITE" id="PS50011">
    <property type="entry name" value="PROTEIN_KINASE_DOM"/>
    <property type="match status" value="1"/>
</dbReference>
<dbReference type="InterPro" id="IPR017441">
    <property type="entry name" value="Protein_kinase_ATP_BS"/>
</dbReference>
<evidence type="ECO:0000259" key="22">
    <source>
        <dbReference type="PROSITE" id="PS50011"/>
    </source>
</evidence>
<dbReference type="SMART" id="SM00219">
    <property type="entry name" value="TyrKc"/>
    <property type="match status" value="1"/>
</dbReference>
<dbReference type="AlphaFoldDB" id="A0A3N0Z422"/>
<dbReference type="FunFam" id="3.30.200.20:FF:000053">
    <property type="entry name" value="Tyrosine-protein kinase"/>
    <property type="match status" value="1"/>
</dbReference>
<comment type="subcellular location">
    <subcellularLocation>
        <location evidence="1">Cell projection</location>
        <location evidence="1">Ruffle</location>
    </subcellularLocation>
    <subcellularLocation>
        <location evidence="2">Cytoplasm</location>
    </subcellularLocation>
</comment>
<evidence type="ECO:0000256" key="1">
    <source>
        <dbReference type="ARBA" id="ARBA00004466"/>
    </source>
</evidence>
<evidence type="ECO:0000256" key="16">
    <source>
        <dbReference type="PROSITE-ProRule" id="PRU00191"/>
    </source>
</evidence>
<accession>A0A3N0Z422</accession>
<dbReference type="PRINTS" id="PR00109">
    <property type="entry name" value="TYRKINASE"/>
</dbReference>
<evidence type="ECO:0000256" key="3">
    <source>
        <dbReference type="ARBA" id="ARBA00022443"/>
    </source>
</evidence>
<comment type="caution">
    <text evidence="23">The sequence shown here is derived from an EMBL/GenBank/DDBJ whole genome shotgun (WGS) entry which is preliminary data.</text>
</comment>
<evidence type="ECO:0000256" key="19">
    <source>
        <dbReference type="RuleBase" id="RU362096"/>
    </source>
</evidence>
<keyword evidence="24" id="KW-1185">Reference proteome</keyword>
<evidence type="ECO:0000313" key="24">
    <source>
        <dbReference type="Proteomes" id="UP000281406"/>
    </source>
</evidence>
<evidence type="ECO:0000256" key="8">
    <source>
        <dbReference type="ARBA" id="ARBA00022741"/>
    </source>
</evidence>
<dbReference type="Gene3D" id="3.30.200.20">
    <property type="entry name" value="Phosphorylase Kinase, domain 1"/>
    <property type="match status" value="1"/>
</dbReference>
<dbReference type="GO" id="GO:0001726">
    <property type="term" value="C:ruffle"/>
    <property type="evidence" value="ECO:0007669"/>
    <property type="project" value="UniProtKB-SubCell"/>
</dbReference>
<keyword evidence="6 19" id="KW-0808">Transferase</keyword>
<feature type="domain" description="SH3" evidence="21">
    <location>
        <begin position="63"/>
        <end position="126"/>
    </location>
</feature>
<keyword evidence="8 18" id="KW-0547">Nucleotide-binding</keyword>
<dbReference type="Pfam" id="PF07714">
    <property type="entry name" value="PK_Tyr_Ser-Thr"/>
    <property type="match status" value="1"/>
</dbReference>
<dbReference type="InterPro" id="IPR050198">
    <property type="entry name" value="Non-receptor_tyrosine_kinases"/>
</dbReference>
<dbReference type="PROSITE" id="PS50001">
    <property type="entry name" value="SH2"/>
    <property type="match status" value="1"/>
</dbReference>
<dbReference type="SUPFAM" id="SSF50044">
    <property type="entry name" value="SH3-domain"/>
    <property type="match status" value="1"/>
</dbReference>
<evidence type="ECO:0000259" key="21">
    <source>
        <dbReference type="PROSITE" id="PS50002"/>
    </source>
</evidence>
<dbReference type="PRINTS" id="PR00401">
    <property type="entry name" value="SH2DOMAIN"/>
</dbReference>
<keyword evidence="10 18" id="KW-0067">ATP-binding</keyword>
<dbReference type="Gene3D" id="3.30.505.10">
    <property type="entry name" value="SH2 domain"/>
    <property type="match status" value="1"/>
</dbReference>
<evidence type="ECO:0000256" key="17">
    <source>
        <dbReference type="PROSITE-ProRule" id="PRU00192"/>
    </source>
</evidence>
<dbReference type="SMART" id="SM00326">
    <property type="entry name" value="SH3"/>
    <property type="match status" value="1"/>
</dbReference>
<keyword evidence="9 19" id="KW-0418">Kinase</keyword>
<evidence type="ECO:0000256" key="11">
    <source>
        <dbReference type="ARBA" id="ARBA00022999"/>
    </source>
</evidence>
<dbReference type="GO" id="GO:0005634">
    <property type="term" value="C:nucleus"/>
    <property type="evidence" value="ECO:0007669"/>
    <property type="project" value="UniProtKB-ARBA"/>
</dbReference>
<dbReference type="Proteomes" id="UP000281406">
    <property type="component" value="Unassembled WGS sequence"/>
</dbReference>
<keyword evidence="14" id="KW-0449">Lipoprotein</keyword>
<dbReference type="InterPro" id="IPR011009">
    <property type="entry name" value="Kinase-like_dom_sf"/>
</dbReference>
<proteinExistence type="inferred from homology"/>
<dbReference type="Pfam" id="PF00017">
    <property type="entry name" value="SH2"/>
    <property type="match status" value="1"/>
</dbReference>
<dbReference type="SUPFAM" id="SSF56112">
    <property type="entry name" value="Protein kinase-like (PK-like)"/>
    <property type="match status" value="1"/>
</dbReference>
<dbReference type="Pfam" id="PF00018">
    <property type="entry name" value="SH3_1"/>
    <property type="match status" value="1"/>
</dbReference>
<evidence type="ECO:0000256" key="7">
    <source>
        <dbReference type="ARBA" id="ARBA00022707"/>
    </source>
</evidence>
<evidence type="ECO:0000256" key="13">
    <source>
        <dbReference type="ARBA" id="ARBA00023273"/>
    </source>
</evidence>
<evidence type="ECO:0000256" key="4">
    <source>
        <dbReference type="ARBA" id="ARBA00022490"/>
    </source>
</evidence>
<dbReference type="Gene3D" id="2.30.30.40">
    <property type="entry name" value="SH3 Domains"/>
    <property type="match status" value="1"/>
</dbReference>
<dbReference type="InterPro" id="IPR000719">
    <property type="entry name" value="Prot_kinase_dom"/>
</dbReference>
<keyword evidence="7" id="KW-0519">Myristate</keyword>
<keyword evidence="12 19" id="KW-0829">Tyrosine-protein kinase</keyword>
<keyword evidence="13" id="KW-0966">Cell projection</keyword>
<keyword evidence="5" id="KW-0597">Phosphoprotein</keyword>
<dbReference type="GO" id="GO:0005524">
    <property type="term" value="F:ATP binding"/>
    <property type="evidence" value="ECO:0007669"/>
    <property type="project" value="UniProtKB-UniRule"/>
</dbReference>
<keyword evidence="3 17" id="KW-0728">SH3 domain</keyword>
<sequence>MGDCLRKCCPCLKTLWDKIFGAPKGDGENSVKSNSDCTGAGPDLTCRYDPQPQPLRPPKTVEKGADIYTALWDFEARDGQELSFKAGDIFEIINRFGDWWSAKKLDSFGRGETGFVPFNYVARAESIQSQPWFFGKMSRFEALSNLMLPGNDNGSFLVRISESDSMGFVISVKTQDKAKHFKIYQTSGQFYVDPSPTFASVLEVVEYYRIHPLSTSDKLKQPCIRNKPQPQGLSPSTDDEWELPKEEFTLGTKLGGGHFADVYSGTWRNQTKVAIKILKKTDAVVEREFHLEVQILKRLRHKHLIALFAVCTSSIPFYIITELIEKGDLLNFLRSGEGKFLEMESLIDMAAQVADGMTYLEANHSIHRDLAARNVLVGEGYVCKIADLGLARVIKEPVYISDDKKIPYKWTAPEAISHGHFSSKSDVWSFGILLYEIVTHGGMPYPGYQPGEVYSLIAERHYRMPSPPNCPQIIYNIMRSCWRADPGDRPTFDVLRHELDIYQVSLYEDLGKHPEDLNS</sequence>
<dbReference type="PROSITE" id="PS50002">
    <property type="entry name" value="SH3"/>
    <property type="match status" value="1"/>
</dbReference>
<feature type="binding site" evidence="18">
    <location>
        <position position="276"/>
    </location>
    <ligand>
        <name>ATP</name>
        <dbReference type="ChEBI" id="CHEBI:30616"/>
    </ligand>
</feature>
<dbReference type="InterPro" id="IPR020635">
    <property type="entry name" value="Tyr_kinase_cat_dom"/>
</dbReference>
<dbReference type="EMBL" id="RJVU01011782">
    <property type="protein sequence ID" value="ROL53236.1"/>
    <property type="molecule type" value="Genomic_DNA"/>
</dbReference>
<name>A0A3N0Z422_ANAGA</name>
<dbReference type="PROSITE" id="PS00107">
    <property type="entry name" value="PROTEIN_KINASE_ATP"/>
    <property type="match status" value="1"/>
</dbReference>
<evidence type="ECO:0000256" key="6">
    <source>
        <dbReference type="ARBA" id="ARBA00022679"/>
    </source>
</evidence>
<organism evidence="23 24">
    <name type="scientific">Anabarilius grahami</name>
    <name type="common">Kanglang fish</name>
    <name type="synonym">Barilius grahami</name>
    <dbReference type="NCBI Taxonomy" id="495550"/>
    <lineage>
        <taxon>Eukaryota</taxon>
        <taxon>Metazoa</taxon>
        <taxon>Chordata</taxon>
        <taxon>Craniata</taxon>
        <taxon>Vertebrata</taxon>
        <taxon>Euteleostomi</taxon>
        <taxon>Actinopterygii</taxon>
        <taxon>Neopterygii</taxon>
        <taxon>Teleostei</taxon>
        <taxon>Ostariophysi</taxon>
        <taxon>Cypriniformes</taxon>
        <taxon>Xenocyprididae</taxon>
        <taxon>Xenocypridinae</taxon>
        <taxon>Xenocypridinae incertae sedis</taxon>
        <taxon>Anabarilius</taxon>
    </lineage>
</organism>
<evidence type="ECO:0000256" key="14">
    <source>
        <dbReference type="ARBA" id="ARBA00023288"/>
    </source>
</evidence>
<evidence type="ECO:0000259" key="20">
    <source>
        <dbReference type="PROSITE" id="PS50001"/>
    </source>
</evidence>
<reference evidence="23 24" key="1">
    <citation type="submission" date="2018-10" db="EMBL/GenBank/DDBJ databases">
        <title>Genome assembly for a Yunnan-Guizhou Plateau 3E fish, Anabarilius grahami (Regan), and its evolutionary and genetic applications.</title>
        <authorList>
            <person name="Jiang W."/>
        </authorList>
    </citation>
    <scope>NUCLEOTIDE SEQUENCE [LARGE SCALE GENOMIC DNA]</scope>
    <source>
        <strain evidence="23">AG-KIZ</strain>
        <tissue evidence="23">Muscle</tissue>
    </source>
</reference>
<evidence type="ECO:0000256" key="10">
    <source>
        <dbReference type="ARBA" id="ARBA00022840"/>
    </source>
</evidence>
<dbReference type="Gene3D" id="1.10.510.10">
    <property type="entry name" value="Transferase(Phosphotransferase) domain 1"/>
    <property type="match status" value="1"/>
</dbReference>
<dbReference type="OrthoDB" id="4062651at2759"/>
<evidence type="ECO:0000313" key="23">
    <source>
        <dbReference type="EMBL" id="ROL53236.1"/>
    </source>
</evidence>
<keyword evidence="4" id="KW-0963">Cytoplasm</keyword>
<dbReference type="PRINTS" id="PR00452">
    <property type="entry name" value="SH3DOMAIN"/>
</dbReference>